<evidence type="ECO:0000313" key="7">
    <source>
        <dbReference type="Proteomes" id="UP000326509"/>
    </source>
</evidence>
<evidence type="ECO:0000256" key="1">
    <source>
        <dbReference type="ARBA" id="ARBA00023015"/>
    </source>
</evidence>
<name>A0A5J4J051_9FLAO</name>
<keyword evidence="4" id="KW-0472">Membrane</keyword>
<feature type="transmembrane region" description="Helical" evidence="4">
    <location>
        <begin position="93"/>
        <end position="116"/>
    </location>
</feature>
<dbReference type="PANTHER" id="PTHR43280:SF29">
    <property type="entry name" value="ARAC-FAMILY TRANSCRIPTIONAL REGULATOR"/>
    <property type="match status" value="1"/>
</dbReference>
<feature type="transmembrane region" description="Helical" evidence="4">
    <location>
        <begin position="136"/>
        <end position="156"/>
    </location>
</feature>
<proteinExistence type="predicted"/>
<dbReference type="SMART" id="SM00342">
    <property type="entry name" value="HTH_ARAC"/>
    <property type="match status" value="1"/>
</dbReference>
<dbReference type="Proteomes" id="UP000326509">
    <property type="component" value="Unassembled WGS sequence"/>
</dbReference>
<evidence type="ECO:0000256" key="2">
    <source>
        <dbReference type="ARBA" id="ARBA00023125"/>
    </source>
</evidence>
<dbReference type="InterPro" id="IPR009057">
    <property type="entry name" value="Homeodomain-like_sf"/>
</dbReference>
<feature type="transmembrane region" description="Helical" evidence="4">
    <location>
        <begin position="62"/>
        <end position="81"/>
    </location>
</feature>
<sequence length="351" mass="41119">MEVLRYFIGLYCFIGVFIAGGLFFKNRRGANLTISAFILFFTLELIDFLYTTSNVVLIYPEYFLFIYPICFLFGPALWLHFQFVINPARKWKLLDLLHLIPFVLFVVFAMLPLYSLTGDERLAFTRENFMNHMMPLNYLRTSHVAFYGLAMIYILVRKKLFFENKSGIYLTVIAIIYLLTAVLQSYLTAFADSFRQFSLYFFLASTITLIAGIVLYRYPEILQKLQQKYFNSSLKPVDVKRISTKINEAFKNEMIVRDNQLNLTKFCDIIEEKPHHVSQTFSEIFRTSFSSYLNKNRIKLAKILLENPEKDNLKILAIAFECGFNNNVSFNKAFVKYAGITPGKYRKERKI</sequence>
<accession>A0A5J4J051</accession>
<gene>
    <name evidence="6" type="ORF">ULMA_12410</name>
</gene>
<feature type="transmembrane region" description="Helical" evidence="4">
    <location>
        <begin position="6"/>
        <end position="24"/>
    </location>
</feature>
<keyword evidence="3" id="KW-0804">Transcription</keyword>
<dbReference type="RefSeq" id="WP_151673203.1">
    <property type="nucleotide sequence ID" value="NZ_BKCG01000002.1"/>
</dbReference>
<dbReference type="SUPFAM" id="SSF46689">
    <property type="entry name" value="Homeodomain-like"/>
    <property type="match status" value="1"/>
</dbReference>
<keyword evidence="2" id="KW-0238">DNA-binding</keyword>
<dbReference type="PANTHER" id="PTHR43280">
    <property type="entry name" value="ARAC-FAMILY TRANSCRIPTIONAL REGULATOR"/>
    <property type="match status" value="1"/>
</dbReference>
<keyword evidence="4" id="KW-0812">Transmembrane</keyword>
<keyword evidence="4" id="KW-1133">Transmembrane helix</keyword>
<evidence type="ECO:0000256" key="3">
    <source>
        <dbReference type="ARBA" id="ARBA00023163"/>
    </source>
</evidence>
<dbReference type="InterPro" id="IPR018060">
    <property type="entry name" value="HTH_AraC"/>
</dbReference>
<dbReference type="GO" id="GO:0003700">
    <property type="term" value="F:DNA-binding transcription factor activity"/>
    <property type="evidence" value="ECO:0007669"/>
    <property type="project" value="InterPro"/>
</dbReference>
<keyword evidence="1" id="KW-0805">Transcription regulation</keyword>
<protein>
    <recommendedName>
        <fullName evidence="5">HTH araC/xylS-type domain-containing protein</fullName>
    </recommendedName>
</protein>
<reference evidence="6 7" key="1">
    <citation type="submission" date="2019-08" db="EMBL/GenBank/DDBJ databases">
        <title>Draft genome sequence of Ulvibacter marinus type strain NBRC 109484.</title>
        <authorList>
            <person name="Kawano K."/>
            <person name="Ushijima N."/>
            <person name="Kihara M."/>
            <person name="Itoh H."/>
        </authorList>
    </citation>
    <scope>NUCLEOTIDE SEQUENCE [LARGE SCALE GENOMIC DNA]</scope>
    <source>
        <strain evidence="6 7">NBRC 109484</strain>
    </source>
</reference>
<dbReference type="Pfam" id="PF12833">
    <property type="entry name" value="HTH_18"/>
    <property type="match status" value="1"/>
</dbReference>
<evidence type="ECO:0000256" key="4">
    <source>
        <dbReference type="SAM" id="Phobius"/>
    </source>
</evidence>
<dbReference type="Gene3D" id="1.10.10.60">
    <property type="entry name" value="Homeodomain-like"/>
    <property type="match status" value="1"/>
</dbReference>
<dbReference type="InterPro" id="IPR018062">
    <property type="entry name" value="HTH_AraC-typ_CS"/>
</dbReference>
<dbReference type="EMBL" id="BKCG01000002">
    <property type="protein sequence ID" value="GER59133.1"/>
    <property type="molecule type" value="Genomic_DNA"/>
</dbReference>
<feature type="transmembrane region" description="Helical" evidence="4">
    <location>
        <begin position="168"/>
        <end position="187"/>
    </location>
</feature>
<keyword evidence="7" id="KW-1185">Reference proteome</keyword>
<dbReference type="PROSITE" id="PS01124">
    <property type="entry name" value="HTH_ARAC_FAMILY_2"/>
    <property type="match status" value="1"/>
</dbReference>
<evidence type="ECO:0000313" key="6">
    <source>
        <dbReference type="EMBL" id="GER59133.1"/>
    </source>
</evidence>
<dbReference type="PROSITE" id="PS00041">
    <property type="entry name" value="HTH_ARAC_FAMILY_1"/>
    <property type="match status" value="1"/>
</dbReference>
<feature type="transmembrane region" description="Helical" evidence="4">
    <location>
        <begin position="31"/>
        <end position="50"/>
    </location>
</feature>
<evidence type="ECO:0000259" key="5">
    <source>
        <dbReference type="PROSITE" id="PS01124"/>
    </source>
</evidence>
<organism evidence="6 7">
    <name type="scientific">Patiriisocius marinus</name>
    <dbReference type="NCBI Taxonomy" id="1397112"/>
    <lineage>
        <taxon>Bacteria</taxon>
        <taxon>Pseudomonadati</taxon>
        <taxon>Bacteroidota</taxon>
        <taxon>Flavobacteriia</taxon>
        <taxon>Flavobacteriales</taxon>
        <taxon>Flavobacteriaceae</taxon>
        <taxon>Patiriisocius</taxon>
    </lineage>
</organism>
<feature type="domain" description="HTH araC/xylS-type" evidence="5">
    <location>
        <begin position="240"/>
        <end position="348"/>
    </location>
</feature>
<dbReference type="OrthoDB" id="5492415at2"/>
<dbReference type="GO" id="GO:0043565">
    <property type="term" value="F:sequence-specific DNA binding"/>
    <property type="evidence" value="ECO:0007669"/>
    <property type="project" value="InterPro"/>
</dbReference>
<feature type="transmembrane region" description="Helical" evidence="4">
    <location>
        <begin position="199"/>
        <end position="218"/>
    </location>
</feature>
<dbReference type="AlphaFoldDB" id="A0A5J4J051"/>
<comment type="caution">
    <text evidence="6">The sequence shown here is derived from an EMBL/GenBank/DDBJ whole genome shotgun (WGS) entry which is preliminary data.</text>
</comment>